<dbReference type="EMBL" id="BARS01039410">
    <property type="protein sequence ID" value="GAG18598.1"/>
    <property type="molecule type" value="Genomic_DNA"/>
</dbReference>
<evidence type="ECO:0000256" key="3">
    <source>
        <dbReference type="ARBA" id="ARBA00021923"/>
    </source>
</evidence>
<evidence type="ECO:0000256" key="2">
    <source>
        <dbReference type="ARBA" id="ARBA00012321"/>
    </source>
</evidence>
<feature type="non-terminal residue" evidence="9">
    <location>
        <position position="169"/>
    </location>
</feature>
<dbReference type="SMART" id="SM00934">
    <property type="entry name" value="OMPdecase"/>
    <property type="match status" value="1"/>
</dbReference>
<dbReference type="InterPro" id="IPR018089">
    <property type="entry name" value="OMPdecase_AS"/>
</dbReference>
<dbReference type="CDD" id="cd04725">
    <property type="entry name" value="OMP_decarboxylase_like"/>
    <property type="match status" value="1"/>
</dbReference>
<dbReference type="GO" id="GO:0006207">
    <property type="term" value="P:'de novo' pyrimidine nucleobase biosynthetic process"/>
    <property type="evidence" value="ECO:0007669"/>
    <property type="project" value="InterPro"/>
</dbReference>
<protein>
    <recommendedName>
        <fullName evidence="3">Orotidine 5'-phosphate decarboxylase</fullName>
        <ecNumber evidence="2">4.1.1.23</ecNumber>
    </recommendedName>
    <alternativeName>
        <fullName evidence="7">OMP decarboxylase</fullName>
    </alternativeName>
</protein>
<keyword evidence="6" id="KW-0456">Lyase</keyword>
<evidence type="ECO:0000256" key="4">
    <source>
        <dbReference type="ARBA" id="ARBA00022793"/>
    </source>
</evidence>
<dbReference type="InterPro" id="IPR014732">
    <property type="entry name" value="OMPdecase"/>
</dbReference>
<dbReference type="Gene3D" id="3.20.20.70">
    <property type="entry name" value="Aldolase class I"/>
    <property type="match status" value="1"/>
</dbReference>
<dbReference type="InterPro" id="IPR001754">
    <property type="entry name" value="OMPdeCOase_dom"/>
</dbReference>
<dbReference type="EC" id="4.1.1.23" evidence="2"/>
<proteinExistence type="predicted"/>
<feature type="domain" description="Orotidine 5'-phosphate decarboxylase" evidence="8">
    <location>
        <begin position="3"/>
        <end position="165"/>
    </location>
</feature>
<dbReference type="GO" id="GO:0004590">
    <property type="term" value="F:orotidine-5'-phosphate decarboxylase activity"/>
    <property type="evidence" value="ECO:0007669"/>
    <property type="project" value="UniProtKB-EC"/>
</dbReference>
<evidence type="ECO:0000256" key="7">
    <source>
        <dbReference type="ARBA" id="ARBA00033428"/>
    </source>
</evidence>
<dbReference type="PROSITE" id="PS00156">
    <property type="entry name" value="OMPDECASE"/>
    <property type="match status" value="1"/>
</dbReference>
<dbReference type="Pfam" id="PF00215">
    <property type="entry name" value="OMPdecase"/>
    <property type="match status" value="1"/>
</dbReference>
<dbReference type="GO" id="GO:0044205">
    <property type="term" value="P:'de novo' UMP biosynthetic process"/>
    <property type="evidence" value="ECO:0007669"/>
    <property type="project" value="UniProtKB-UniPathway"/>
</dbReference>
<organism evidence="9">
    <name type="scientific">marine sediment metagenome</name>
    <dbReference type="NCBI Taxonomy" id="412755"/>
    <lineage>
        <taxon>unclassified sequences</taxon>
        <taxon>metagenomes</taxon>
        <taxon>ecological metagenomes</taxon>
    </lineage>
</organism>
<comment type="caution">
    <text evidence="9">The sequence shown here is derived from an EMBL/GenBank/DDBJ whole genome shotgun (WGS) entry which is preliminary data.</text>
</comment>
<gene>
    <name evidence="9" type="ORF">S01H1_60182</name>
</gene>
<dbReference type="PANTHER" id="PTHR32119">
    <property type="entry name" value="OROTIDINE 5'-PHOSPHATE DECARBOXYLASE"/>
    <property type="match status" value="1"/>
</dbReference>
<reference evidence="9" key="1">
    <citation type="journal article" date="2014" name="Front. Microbiol.">
        <title>High frequency of phylogenetically diverse reductive dehalogenase-homologous genes in deep subseafloor sedimentary metagenomes.</title>
        <authorList>
            <person name="Kawai M."/>
            <person name="Futagami T."/>
            <person name="Toyoda A."/>
            <person name="Takaki Y."/>
            <person name="Nishi S."/>
            <person name="Hori S."/>
            <person name="Arai W."/>
            <person name="Tsubouchi T."/>
            <person name="Morono Y."/>
            <person name="Uchiyama I."/>
            <person name="Ito T."/>
            <person name="Fujiyama A."/>
            <person name="Inagaki F."/>
            <person name="Takami H."/>
        </authorList>
    </citation>
    <scope>NUCLEOTIDE SEQUENCE</scope>
    <source>
        <strain evidence="9">Expedition CK06-06</strain>
    </source>
</reference>
<name>X0W1T2_9ZZZZ</name>
<dbReference type="SUPFAM" id="SSF51366">
    <property type="entry name" value="Ribulose-phoshate binding barrel"/>
    <property type="match status" value="1"/>
</dbReference>
<keyword evidence="4" id="KW-0210">Decarboxylase</keyword>
<dbReference type="InterPro" id="IPR013785">
    <property type="entry name" value="Aldolase_TIM"/>
</dbReference>
<comment type="pathway">
    <text evidence="1">Pyrimidine metabolism; UMP biosynthesis via de novo pathway; UMP from orotate: step 2/2.</text>
</comment>
<dbReference type="InterPro" id="IPR011060">
    <property type="entry name" value="RibuloseP-bd_barrel"/>
</dbReference>
<evidence type="ECO:0000313" key="9">
    <source>
        <dbReference type="EMBL" id="GAG18598.1"/>
    </source>
</evidence>
<dbReference type="PANTHER" id="PTHR32119:SF2">
    <property type="entry name" value="OROTIDINE 5'-PHOSPHATE DECARBOXYLASE"/>
    <property type="match status" value="1"/>
</dbReference>
<accession>X0W1T2</accession>
<evidence type="ECO:0000256" key="1">
    <source>
        <dbReference type="ARBA" id="ARBA00004861"/>
    </source>
</evidence>
<evidence type="ECO:0000259" key="8">
    <source>
        <dbReference type="SMART" id="SM00934"/>
    </source>
</evidence>
<dbReference type="AlphaFoldDB" id="X0W1T2"/>
<dbReference type="GO" id="GO:0005829">
    <property type="term" value="C:cytosol"/>
    <property type="evidence" value="ECO:0007669"/>
    <property type="project" value="TreeGrafter"/>
</dbReference>
<dbReference type="UniPathway" id="UPA00070">
    <property type="reaction ID" value="UER00120"/>
</dbReference>
<sequence length="169" mass="17717">MNKLIVALDVGDLKVAEQLIDKLAPVVKVFKVGSQLFTAAGPKILQLIQQKGSGAFLDLKFHDIPNTVGSAVEAACRYNPLMLTVHTLGASPMLQAAVEARDHAGAGTKLLGVTILTSLDKGQLEEIGLSASVNEEVLCLAQMAQSAGLDGIIASPQEVGMLRQVCGRD</sequence>
<keyword evidence="5" id="KW-0665">Pyrimidine biosynthesis</keyword>
<dbReference type="NCBIfam" id="TIGR01740">
    <property type="entry name" value="pyrF"/>
    <property type="match status" value="1"/>
</dbReference>
<evidence type="ECO:0000256" key="5">
    <source>
        <dbReference type="ARBA" id="ARBA00022975"/>
    </source>
</evidence>
<evidence type="ECO:0000256" key="6">
    <source>
        <dbReference type="ARBA" id="ARBA00023239"/>
    </source>
</evidence>